<gene>
    <name evidence="2" type="ORF">S03H2_21241</name>
</gene>
<organism evidence="2">
    <name type="scientific">marine sediment metagenome</name>
    <dbReference type="NCBI Taxonomy" id="412755"/>
    <lineage>
        <taxon>unclassified sequences</taxon>
        <taxon>metagenomes</taxon>
        <taxon>ecological metagenomes</taxon>
    </lineage>
</organism>
<accession>X1GEZ7</accession>
<keyword evidence="1" id="KW-0472">Membrane</keyword>
<evidence type="ECO:0000313" key="2">
    <source>
        <dbReference type="EMBL" id="GAH43400.1"/>
    </source>
</evidence>
<comment type="caution">
    <text evidence="2">The sequence shown here is derived from an EMBL/GenBank/DDBJ whole genome shotgun (WGS) entry which is preliminary data.</text>
</comment>
<reference evidence="2" key="1">
    <citation type="journal article" date="2014" name="Front. Microbiol.">
        <title>High frequency of phylogenetically diverse reductive dehalogenase-homologous genes in deep subseafloor sedimentary metagenomes.</title>
        <authorList>
            <person name="Kawai M."/>
            <person name="Futagami T."/>
            <person name="Toyoda A."/>
            <person name="Takaki Y."/>
            <person name="Nishi S."/>
            <person name="Hori S."/>
            <person name="Arai W."/>
            <person name="Tsubouchi T."/>
            <person name="Morono Y."/>
            <person name="Uchiyama I."/>
            <person name="Ito T."/>
            <person name="Fujiyama A."/>
            <person name="Inagaki F."/>
            <person name="Takami H."/>
        </authorList>
    </citation>
    <scope>NUCLEOTIDE SEQUENCE</scope>
    <source>
        <strain evidence="2">Expedition CK06-06</strain>
    </source>
</reference>
<proteinExistence type="predicted"/>
<name>X1GEZ7_9ZZZZ</name>
<keyword evidence="1" id="KW-1133">Transmembrane helix</keyword>
<dbReference type="EMBL" id="BARU01011285">
    <property type="protein sequence ID" value="GAH43400.1"/>
    <property type="molecule type" value="Genomic_DNA"/>
</dbReference>
<dbReference type="AlphaFoldDB" id="X1GEZ7"/>
<protein>
    <submittedName>
        <fullName evidence="2">Uncharacterized protein</fullName>
    </submittedName>
</protein>
<evidence type="ECO:0000256" key="1">
    <source>
        <dbReference type="SAM" id="Phobius"/>
    </source>
</evidence>
<feature type="transmembrane region" description="Helical" evidence="1">
    <location>
        <begin position="14"/>
        <end position="35"/>
    </location>
</feature>
<keyword evidence="1" id="KW-0812">Transmembrane</keyword>
<sequence>MDGRLLQQAIELNVFYLFLGVPAITYLIVKGIKLFKNIKKMEKLKK</sequence>